<name>A0ABT4V112_9PSEU</name>
<evidence type="ECO:0000313" key="2">
    <source>
        <dbReference type="EMBL" id="MDA3627136.1"/>
    </source>
</evidence>
<feature type="region of interest" description="Disordered" evidence="1">
    <location>
        <begin position="54"/>
        <end position="89"/>
    </location>
</feature>
<dbReference type="EMBL" id="JAQGLA010000024">
    <property type="protein sequence ID" value="MDA3627136.1"/>
    <property type="molecule type" value="Genomic_DNA"/>
</dbReference>
<organism evidence="2 3">
    <name type="scientific">Saccharopolyspora oryzae</name>
    <dbReference type="NCBI Taxonomy" id="2997343"/>
    <lineage>
        <taxon>Bacteria</taxon>
        <taxon>Bacillati</taxon>
        <taxon>Actinomycetota</taxon>
        <taxon>Actinomycetes</taxon>
        <taxon>Pseudonocardiales</taxon>
        <taxon>Pseudonocardiaceae</taxon>
        <taxon>Saccharopolyspora</taxon>
    </lineage>
</organism>
<accession>A0ABT4V112</accession>
<dbReference type="Proteomes" id="UP001210380">
    <property type="component" value="Unassembled WGS sequence"/>
</dbReference>
<dbReference type="RefSeq" id="WP_270949787.1">
    <property type="nucleotide sequence ID" value="NZ_JAQGLA010000024.1"/>
</dbReference>
<reference evidence="2 3" key="1">
    <citation type="submission" date="2022-11" db="EMBL/GenBank/DDBJ databases">
        <title>Draft genome sequence of Saccharopolyspora sp. WRP15-2 isolated from rhizosphere soils of wild rice in Thailand.</title>
        <authorList>
            <person name="Duangmal K."/>
            <person name="Kammanee S."/>
            <person name="Muangham S."/>
        </authorList>
    </citation>
    <scope>NUCLEOTIDE SEQUENCE [LARGE SCALE GENOMIC DNA]</scope>
    <source>
        <strain evidence="2 3">WRP15-2</strain>
    </source>
</reference>
<evidence type="ECO:0000256" key="1">
    <source>
        <dbReference type="SAM" id="MobiDB-lite"/>
    </source>
</evidence>
<gene>
    <name evidence="2" type="ORF">OU415_16950</name>
</gene>
<evidence type="ECO:0008006" key="4">
    <source>
        <dbReference type="Google" id="ProtNLM"/>
    </source>
</evidence>
<sequence length="192" mass="20549">MPIRTHRGRAAVYRRLWGWPLRSPKHLAAAVIALAAVATVIGFLLPEPPPSRYVAETSTNRPSTHSAVVPPSPTKAPPTISVPAAPPAQVSPDPAGLAVVEEWGKAWVDHPVGLDRKAWLDKLRPFTTDEFITEMDSVDPTNAANVITGAPTSISATEGAMVVRLPTDIGVLRVTVNRTAAGWRVAQYDEEG</sequence>
<evidence type="ECO:0000313" key="3">
    <source>
        <dbReference type="Proteomes" id="UP001210380"/>
    </source>
</evidence>
<comment type="caution">
    <text evidence="2">The sequence shown here is derived from an EMBL/GenBank/DDBJ whole genome shotgun (WGS) entry which is preliminary data.</text>
</comment>
<keyword evidence="3" id="KW-1185">Reference proteome</keyword>
<feature type="compositionally biased region" description="Polar residues" evidence="1">
    <location>
        <begin position="56"/>
        <end position="66"/>
    </location>
</feature>
<protein>
    <recommendedName>
        <fullName evidence="4">Mce-associated membrane protein</fullName>
    </recommendedName>
</protein>
<proteinExistence type="predicted"/>